<dbReference type="Proteomes" id="UP000053690">
    <property type="component" value="Unassembled WGS sequence"/>
</dbReference>
<accession>A0A0X3TS10</accession>
<evidence type="ECO:0000313" key="2">
    <source>
        <dbReference type="Proteomes" id="UP000053690"/>
    </source>
</evidence>
<evidence type="ECO:0000313" key="1">
    <source>
        <dbReference type="EMBL" id="KUJ78515.1"/>
    </source>
</evidence>
<dbReference type="EMBL" id="LQBP01000006">
    <property type="protein sequence ID" value="KUJ78515.1"/>
    <property type="molecule type" value="Genomic_DNA"/>
</dbReference>
<name>A0A0X3TS10_9RHOB</name>
<proteinExistence type="predicted"/>
<dbReference type="STRING" id="1685378.AVO44_12425"/>
<keyword evidence="2" id="KW-1185">Reference proteome</keyword>
<organism evidence="1 2">
    <name type="scientific">Ruegeria profundi</name>
    <dbReference type="NCBI Taxonomy" id="1685378"/>
    <lineage>
        <taxon>Bacteria</taxon>
        <taxon>Pseudomonadati</taxon>
        <taxon>Pseudomonadota</taxon>
        <taxon>Alphaproteobacteria</taxon>
        <taxon>Rhodobacterales</taxon>
        <taxon>Roseobacteraceae</taxon>
        <taxon>Ruegeria</taxon>
    </lineage>
</organism>
<gene>
    <name evidence="1" type="ORF">AVO44_12425</name>
</gene>
<comment type="caution">
    <text evidence="1">The sequence shown here is derived from an EMBL/GenBank/DDBJ whole genome shotgun (WGS) entry which is preliminary data.</text>
</comment>
<dbReference type="OrthoDB" id="7706175at2"/>
<sequence>MLKVVVFVNEREVARAHLSNISDLADISDYEVQMNERECAKLGIAERGIKDEILSHKRKQTVWALVEKAATLWIRKTGERGDELTRAFLARKKAEFIAGRLPLSDPITAEEIRARKVYDENDDESD</sequence>
<dbReference type="AlphaFoldDB" id="A0A0X3TS10"/>
<protein>
    <submittedName>
        <fullName evidence="1">Uncharacterized protein</fullName>
    </submittedName>
</protein>
<reference evidence="2" key="1">
    <citation type="submission" date="2015-12" db="EMBL/GenBank/DDBJ databases">
        <authorList>
            <person name="Zhang G."/>
            <person name="Stingl U."/>
        </authorList>
    </citation>
    <scope>NUCLEOTIDE SEQUENCE [LARGE SCALE GENOMIC DNA]</scope>
    <source>
        <strain evidence="2">ZGT108</strain>
    </source>
</reference>
<dbReference type="RefSeq" id="WP_068337451.1">
    <property type="nucleotide sequence ID" value="NZ_LQBP01000006.1"/>
</dbReference>